<evidence type="ECO:0000313" key="4">
    <source>
        <dbReference type="EMBL" id="KUG04360.1"/>
    </source>
</evidence>
<feature type="domain" description="ACT" evidence="3">
    <location>
        <begin position="144"/>
        <end position="219"/>
    </location>
</feature>
<dbReference type="InterPro" id="IPR002912">
    <property type="entry name" value="ACT_dom"/>
</dbReference>
<comment type="caution">
    <text evidence="4">The sequence shown here is derived from an EMBL/GenBank/DDBJ whole genome shotgun (WGS) entry which is preliminary data.</text>
</comment>
<accession>A0A0W8E6U7</accession>
<dbReference type="PROSITE" id="PS51371">
    <property type="entry name" value="CBS"/>
    <property type="match status" value="2"/>
</dbReference>
<gene>
    <name evidence="4" type="ORF">ASZ90_018231</name>
</gene>
<dbReference type="CDD" id="cd04584">
    <property type="entry name" value="CBS_pair_AcuB_like"/>
    <property type="match status" value="1"/>
</dbReference>
<dbReference type="Gene3D" id="3.10.580.10">
    <property type="entry name" value="CBS-domain"/>
    <property type="match status" value="1"/>
</dbReference>
<evidence type="ECO:0000256" key="1">
    <source>
        <dbReference type="ARBA" id="ARBA00022737"/>
    </source>
</evidence>
<dbReference type="PANTHER" id="PTHR48108">
    <property type="entry name" value="CBS DOMAIN-CONTAINING PROTEIN CBSX2, CHLOROPLASTIC"/>
    <property type="match status" value="1"/>
</dbReference>
<dbReference type="Gene3D" id="3.30.70.260">
    <property type="match status" value="1"/>
</dbReference>
<dbReference type="InterPro" id="IPR000644">
    <property type="entry name" value="CBS_dom"/>
</dbReference>
<dbReference type="SUPFAM" id="SSF55021">
    <property type="entry name" value="ACT-like"/>
    <property type="match status" value="1"/>
</dbReference>
<dbReference type="SMART" id="SM00116">
    <property type="entry name" value="CBS"/>
    <property type="match status" value="2"/>
</dbReference>
<evidence type="ECO:0000259" key="2">
    <source>
        <dbReference type="PROSITE" id="PS51371"/>
    </source>
</evidence>
<proteinExistence type="predicted"/>
<dbReference type="Pfam" id="PF00571">
    <property type="entry name" value="CBS"/>
    <property type="match status" value="2"/>
</dbReference>
<feature type="domain" description="CBS" evidence="2">
    <location>
        <begin position="80"/>
        <end position="138"/>
    </location>
</feature>
<dbReference type="PROSITE" id="PS51671">
    <property type="entry name" value="ACT"/>
    <property type="match status" value="1"/>
</dbReference>
<dbReference type="InterPro" id="IPR046342">
    <property type="entry name" value="CBS_dom_sf"/>
</dbReference>
<dbReference type="EMBL" id="LNQE01001851">
    <property type="protein sequence ID" value="KUG04360.1"/>
    <property type="molecule type" value="Genomic_DNA"/>
</dbReference>
<organism evidence="4">
    <name type="scientific">hydrocarbon metagenome</name>
    <dbReference type="NCBI Taxonomy" id="938273"/>
    <lineage>
        <taxon>unclassified sequences</taxon>
        <taxon>metagenomes</taxon>
        <taxon>ecological metagenomes</taxon>
    </lineage>
</organism>
<protein>
    <submittedName>
        <fullName evidence="4">Cbs domain protein</fullName>
    </submittedName>
</protein>
<reference evidence="4" key="1">
    <citation type="journal article" date="2015" name="Proc. Natl. Acad. Sci. U.S.A.">
        <title>Networks of energetic and metabolic interactions define dynamics in microbial communities.</title>
        <authorList>
            <person name="Embree M."/>
            <person name="Liu J.K."/>
            <person name="Al-Bassam M.M."/>
            <person name="Zengler K."/>
        </authorList>
    </citation>
    <scope>NUCLEOTIDE SEQUENCE</scope>
</reference>
<name>A0A0W8E6U7_9ZZZZ</name>
<dbReference type="Pfam" id="PF01842">
    <property type="entry name" value="ACT"/>
    <property type="match status" value="1"/>
</dbReference>
<feature type="domain" description="CBS" evidence="2">
    <location>
        <begin position="7"/>
        <end position="62"/>
    </location>
</feature>
<sequence>MKVKDRMTVGVKTVTLDTNITEAFRIMKENKIRRLPVMQGKELIGIVTLTDLNRASPSAATSLSIHELNYLLAKTRIKDIIPRKQQVFTVSSQNYIETAAKIMRQHRISGLPVMDDEELVGIVTETDIFDALIDILGVKQPHSRIDLYVPSGPGSLAEITGIIAGHGSNIINAVVYYDEKKFRYKIIIRIEEANGIEIAEELKKKGFEIESVIVIENYE</sequence>
<dbReference type="InterPro" id="IPR045865">
    <property type="entry name" value="ACT-like_dom_sf"/>
</dbReference>
<evidence type="ECO:0000259" key="3">
    <source>
        <dbReference type="PROSITE" id="PS51671"/>
    </source>
</evidence>
<dbReference type="SUPFAM" id="SSF54631">
    <property type="entry name" value="CBS-domain pair"/>
    <property type="match status" value="1"/>
</dbReference>
<dbReference type="InterPro" id="IPR051462">
    <property type="entry name" value="CBS_domain-containing"/>
</dbReference>
<dbReference type="AlphaFoldDB" id="A0A0W8E6U7"/>
<keyword evidence="1" id="KW-0677">Repeat</keyword>
<dbReference type="PANTHER" id="PTHR48108:SF26">
    <property type="entry name" value="CBS DOMAIN-CONTAINING PROTEIN DDB_G0289609"/>
    <property type="match status" value="1"/>
</dbReference>